<feature type="domain" description="Transposase IS116/IS110/IS902 C-terminal" evidence="3">
    <location>
        <begin position="230"/>
        <end position="315"/>
    </location>
</feature>
<dbReference type="InterPro" id="IPR002525">
    <property type="entry name" value="Transp_IS110-like_N"/>
</dbReference>
<accession>T0ZR46</accession>
<dbReference type="GO" id="GO:0003677">
    <property type="term" value="F:DNA binding"/>
    <property type="evidence" value="ECO:0007669"/>
    <property type="project" value="InterPro"/>
</dbReference>
<dbReference type="GO" id="GO:0006313">
    <property type="term" value="P:DNA transposition"/>
    <property type="evidence" value="ECO:0007669"/>
    <property type="project" value="InterPro"/>
</dbReference>
<evidence type="ECO:0000256" key="1">
    <source>
        <dbReference type="SAM" id="MobiDB-lite"/>
    </source>
</evidence>
<proteinExistence type="predicted"/>
<gene>
    <name evidence="4" type="ORF">B1B_11116</name>
</gene>
<dbReference type="InterPro" id="IPR003346">
    <property type="entry name" value="Transposase_20"/>
</dbReference>
<organism evidence="4">
    <name type="scientific">mine drainage metagenome</name>
    <dbReference type="NCBI Taxonomy" id="410659"/>
    <lineage>
        <taxon>unclassified sequences</taxon>
        <taxon>metagenomes</taxon>
        <taxon>ecological metagenomes</taxon>
    </lineage>
</organism>
<feature type="domain" description="Transposase IS110-like N-terminal" evidence="2">
    <location>
        <begin position="21"/>
        <end position="163"/>
    </location>
</feature>
<dbReference type="NCBIfam" id="NF033542">
    <property type="entry name" value="transpos_IS110"/>
    <property type="match status" value="1"/>
</dbReference>
<sequence length="367" mass="41406">MKKTKTKTKKSRSMPSAMPTVGIDLGEETSHATIFANEKMDTFEFAMAPEGYAALRAKIPLDARIVFESSGTAYPFYRRLREFGFADITVAHPTQLAWIVKSKKKNDKVDSQKLAKLHSVGIIPEAHLLDRADQIFRDLLVQRVKLGAEIARLKCSVIGYLKREGLFEDLPEAADNFSDGRRRAMKALSFGDERDLVLGTMLARLDTAERLTLPLERTIKARAKESEDVKLLMSIPGVNFYLGSLICSYVGDVRRFPDADHLASFFGVVPAERNSSSIRRVGRMSKNGPANARMALAIMVDTVTKHEGRMREYYAKAKSRTGRGKLAHVVTMRKLVRMIFAMLTRREKWRWEEPELTHRKLKALSAG</sequence>
<reference evidence="4" key="2">
    <citation type="journal article" date="2014" name="ISME J.">
        <title>Microbial stratification in low pH oxic and suboxic macroscopic growths along an acid mine drainage.</title>
        <authorList>
            <person name="Mendez-Garcia C."/>
            <person name="Mesa V."/>
            <person name="Sprenger R.R."/>
            <person name="Richter M."/>
            <person name="Diez M.S."/>
            <person name="Solano J."/>
            <person name="Bargiela R."/>
            <person name="Golyshina O.V."/>
            <person name="Manteca A."/>
            <person name="Ramos J.L."/>
            <person name="Gallego J.R."/>
            <person name="Llorente I."/>
            <person name="Martins Dos Santos V.A."/>
            <person name="Jensen O.N."/>
            <person name="Pelaez A.I."/>
            <person name="Sanchez J."/>
            <person name="Ferrer M."/>
        </authorList>
    </citation>
    <scope>NUCLEOTIDE SEQUENCE</scope>
</reference>
<dbReference type="PANTHER" id="PTHR33055:SF15">
    <property type="entry name" value="TRANSPOSASE-RELATED"/>
    <property type="match status" value="1"/>
</dbReference>
<dbReference type="Pfam" id="PF02371">
    <property type="entry name" value="Transposase_20"/>
    <property type="match status" value="1"/>
</dbReference>
<name>T0ZR46_9ZZZZ</name>
<dbReference type="PANTHER" id="PTHR33055">
    <property type="entry name" value="TRANSPOSASE FOR INSERTION SEQUENCE ELEMENT IS1111A"/>
    <property type="match status" value="1"/>
</dbReference>
<feature type="compositionally biased region" description="Basic residues" evidence="1">
    <location>
        <begin position="1"/>
        <end position="12"/>
    </location>
</feature>
<feature type="region of interest" description="Disordered" evidence="1">
    <location>
        <begin position="1"/>
        <end position="22"/>
    </location>
</feature>
<evidence type="ECO:0000259" key="3">
    <source>
        <dbReference type="Pfam" id="PF02371"/>
    </source>
</evidence>
<protein>
    <submittedName>
        <fullName evidence="4">Transposase IS116/IS110/IS902 family protein</fullName>
    </submittedName>
</protein>
<dbReference type="EMBL" id="AUZY01007197">
    <property type="protein sequence ID" value="EQD50776.1"/>
    <property type="molecule type" value="Genomic_DNA"/>
</dbReference>
<dbReference type="GO" id="GO:0004803">
    <property type="term" value="F:transposase activity"/>
    <property type="evidence" value="ECO:0007669"/>
    <property type="project" value="InterPro"/>
</dbReference>
<comment type="caution">
    <text evidence="4">The sequence shown here is derived from an EMBL/GenBank/DDBJ whole genome shotgun (WGS) entry which is preliminary data.</text>
</comment>
<evidence type="ECO:0000313" key="4">
    <source>
        <dbReference type="EMBL" id="EQD50776.1"/>
    </source>
</evidence>
<evidence type="ECO:0000259" key="2">
    <source>
        <dbReference type="Pfam" id="PF01548"/>
    </source>
</evidence>
<reference evidence="4" key="1">
    <citation type="submission" date="2013-08" db="EMBL/GenBank/DDBJ databases">
        <authorList>
            <person name="Mendez C."/>
            <person name="Richter M."/>
            <person name="Ferrer M."/>
            <person name="Sanchez J."/>
        </authorList>
    </citation>
    <scope>NUCLEOTIDE SEQUENCE</scope>
</reference>
<dbReference type="AlphaFoldDB" id="T0ZR46"/>
<dbReference type="Pfam" id="PF01548">
    <property type="entry name" value="DEDD_Tnp_IS110"/>
    <property type="match status" value="1"/>
</dbReference>
<dbReference type="InterPro" id="IPR047650">
    <property type="entry name" value="Transpos_IS110"/>
</dbReference>